<evidence type="ECO:0000313" key="5">
    <source>
        <dbReference type="Proteomes" id="UP000604825"/>
    </source>
</evidence>
<sequence>MPTGPIEIGSNDGVGLDFGLGLLPSLQEIHVWLDDEGASIEEAKEWKAMLWHASNIHPNHPSLEIKNEDKRMMPRENR</sequence>
<name>A0A811QAG6_9POAL</name>
<keyword evidence="5" id="KW-1185">Reference proteome</keyword>
<dbReference type="Proteomes" id="UP000604825">
    <property type="component" value="Unassembled WGS sequence"/>
</dbReference>
<feature type="compositionally biased region" description="Basic and acidic residues" evidence="2">
    <location>
        <begin position="63"/>
        <end position="78"/>
    </location>
</feature>
<accession>A0A811QAG6</accession>
<evidence type="ECO:0000259" key="3">
    <source>
        <dbReference type="Pfam" id="PF23598"/>
    </source>
</evidence>
<evidence type="ECO:0000313" key="4">
    <source>
        <dbReference type="EMBL" id="CAD6253110.1"/>
    </source>
</evidence>
<protein>
    <recommendedName>
        <fullName evidence="3">Disease resistance R13L4/SHOC-2-like LRR domain-containing protein</fullName>
    </recommendedName>
</protein>
<reference evidence="4" key="1">
    <citation type="submission" date="2020-10" db="EMBL/GenBank/DDBJ databases">
        <authorList>
            <person name="Han B."/>
            <person name="Lu T."/>
            <person name="Zhao Q."/>
            <person name="Huang X."/>
            <person name="Zhao Y."/>
        </authorList>
    </citation>
    <scope>NUCLEOTIDE SEQUENCE</scope>
</reference>
<proteinExistence type="predicted"/>
<gene>
    <name evidence="4" type="ORF">NCGR_LOCUS36747</name>
</gene>
<evidence type="ECO:0000256" key="1">
    <source>
        <dbReference type="ARBA" id="ARBA00022737"/>
    </source>
</evidence>
<dbReference type="EMBL" id="CAJGYO010000009">
    <property type="protein sequence ID" value="CAD6253110.1"/>
    <property type="molecule type" value="Genomic_DNA"/>
</dbReference>
<organism evidence="4 5">
    <name type="scientific">Miscanthus lutarioriparius</name>
    <dbReference type="NCBI Taxonomy" id="422564"/>
    <lineage>
        <taxon>Eukaryota</taxon>
        <taxon>Viridiplantae</taxon>
        <taxon>Streptophyta</taxon>
        <taxon>Embryophyta</taxon>
        <taxon>Tracheophyta</taxon>
        <taxon>Spermatophyta</taxon>
        <taxon>Magnoliopsida</taxon>
        <taxon>Liliopsida</taxon>
        <taxon>Poales</taxon>
        <taxon>Poaceae</taxon>
        <taxon>PACMAD clade</taxon>
        <taxon>Panicoideae</taxon>
        <taxon>Andropogonodae</taxon>
        <taxon>Andropogoneae</taxon>
        <taxon>Saccharinae</taxon>
        <taxon>Miscanthus</taxon>
    </lineage>
</organism>
<dbReference type="AlphaFoldDB" id="A0A811QAG6"/>
<evidence type="ECO:0000256" key="2">
    <source>
        <dbReference type="SAM" id="MobiDB-lite"/>
    </source>
</evidence>
<comment type="caution">
    <text evidence="4">The sequence shown here is derived from an EMBL/GenBank/DDBJ whole genome shotgun (WGS) entry which is preliminary data.</text>
</comment>
<keyword evidence="1" id="KW-0677">Repeat</keyword>
<feature type="region of interest" description="Disordered" evidence="2">
    <location>
        <begin position="59"/>
        <end position="78"/>
    </location>
</feature>
<feature type="domain" description="Disease resistance R13L4/SHOC-2-like LRR" evidence="3">
    <location>
        <begin position="14"/>
        <end position="63"/>
    </location>
</feature>
<dbReference type="Pfam" id="PF23598">
    <property type="entry name" value="LRR_14"/>
    <property type="match status" value="1"/>
</dbReference>
<dbReference type="InterPro" id="IPR055414">
    <property type="entry name" value="LRR_R13L4/SHOC2-like"/>
</dbReference>